<dbReference type="EC" id="1.14.11.17" evidence="8"/>
<evidence type="ECO:0000313" key="9">
    <source>
        <dbReference type="Proteomes" id="UP000557392"/>
    </source>
</evidence>
<name>A0A7W6JSB4_9SPHN</name>
<accession>A0A7W6JSB4</accession>
<keyword evidence="3" id="KW-0479">Metal-binding</keyword>
<organism evidence="8 9">
    <name type="scientific">Sphingomonas kyeonggiensis</name>
    <dbReference type="NCBI Taxonomy" id="1268553"/>
    <lineage>
        <taxon>Bacteria</taxon>
        <taxon>Pseudomonadati</taxon>
        <taxon>Pseudomonadota</taxon>
        <taxon>Alphaproteobacteria</taxon>
        <taxon>Sphingomonadales</taxon>
        <taxon>Sphingomonadaceae</taxon>
        <taxon>Sphingomonas</taxon>
    </lineage>
</organism>
<comment type="cofactor">
    <cofactor evidence="1">
        <name>Fe(2+)</name>
        <dbReference type="ChEBI" id="CHEBI:29033"/>
    </cofactor>
</comment>
<dbReference type="PANTHER" id="PTHR30468">
    <property type="entry name" value="ALPHA-KETOGLUTARATE-DEPENDENT SULFONATE DIOXYGENASE"/>
    <property type="match status" value="1"/>
</dbReference>
<dbReference type="Pfam" id="PF02668">
    <property type="entry name" value="TauD"/>
    <property type="match status" value="1"/>
</dbReference>
<dbReference type="GO" id="GO:0000908">
    <property type="term" value="F:taurine dioxygenase activity"/>
    <property type="evidence" value="ECO:0007669"/>
    <property type="project" value="UniProtKB-EC"/>
</dbReference>
<reference evidence="8 9" key="1">
    <citation type="submission" date="2020-08" db="EMBL/GenBank/DDBJ databases">
        <title>Genomic Encyclopedia of Type Strains, Phase IV (KMG-IV): sequencing the most valuable type-strain genomes for metagenomic binning, comparative biology and taxonomic classification.</title>
        <authorList>
            <person name="Goeker M."/>
        </authorList>
    </citation>
    <scope>NUCLEOTIDE SEQUENCE [LARGE SCALE GENOMIC DNA]</scope>
    <source>
        <strain evidence="8 9">DSM 101806</strain>
    </source>
</reference>
<evidence type="ECO:0000256" key="3">
    <source>
        <dbReference type="ARBA" id="ARBA00022723"/>
    </source>
</evidence>
<dbReference type="PANTHER" id="PTHR30468:SF5">
    <property type="entry name" value="ALPHA-KETOGLUTARATE-DEPENDENT SULFATE ESTER DIOXYGENASE"/>
    <property type="match status" value="1"/>
</dbReference>
<dbReference type="RefSeq" id="WP_183997669.1">
    <property type="nucleotide sequence ID" value="NZ_JACIEH010000002.1"/>
</dbReference>
<dbReference type="InterPro" id="IPR003819">
    <property type="entry name" value="TauD/TfdA-like"/>
</dbReference>
<keyword evidence="9" id="KW-1185">Reference proteome</keyword>
<dbReference type="SUPFAM" id="SSF51197">
    <property type="entry name" value="Clavaminate synthase-like"/>
    <property type="match status" value="1"/>
</dbReference>
<proteinExistence type="inferred from homology"/>
<dbReference type="Gene3D" id="3.60.130.10">
    <property type="entry name" value="Clavaminate synthase-like"/>
    <property type="match status" value="1"/>
</dbReference>
<dbReference type="AlphaFoldDB" id="A0A7W6JSB4"/>
<protein>
    <submittedName>
        <fullName evidence="8">Taurine dioxygenase</fullName>
        <ecNumber evidence="8">1.14.11.17</ecNumber>
    </submittedName>
</protein>
<keyword evidence="6" id="KW-0408">Iron</keyword>
<evidence type="ECO:0000256" key="1">
    <source>
        <dbReference type="ARBA" id="ARBA00001954"/>
    </source>
</evidence>
<keyword evidence="4 8" id="KW-0223">Dioxygenase</keyword>
<evidence type="ECO:0000256" key="5">
    <source>
        <dbReference type="ARBA" id="ARBA00023002"/>
    </source>
</evidence>
<evidence type="ECO:0000256" key="6">
    <source>
        <dbReference type="ARBA" id="ARBA00023004"/>
    </source>
</evidence>
<evidence type="ECO:0000256" key="4">
    <source>
        <dbReference type="ARBA" id="ARBA00022964"/>
    </source>
</evidence>
<comment type="caution">
    <text evidence="8">The sequence shown here is derived from an EMBL/GenBank/DDBJ whole genome shotgun (WGS) entry which is preliminary data.</text>
</comment>
<gene>
    <name evidence="8" type="ORF">GGR46_002248</name>
</gene>
<dbReference type="FunFam" id="3.60.130.10:FF:000002">
    <property type="entry name" value="Alpha-ketoglutarate-dependent taurine dioxygenase"/>
    <property type="match status" value="1"/>
</dbReference>
<comment type="similarity">
    <text evidence="2">Belongs to the TfdA dioxygenase family.</text>
</comment>
<evidence type="ECO:0000256" key="2">
    <source>
        <dbReference type="ARBA" id="ARBA00005896"/>
    </source>
</evidence>
<dbReference type="EMBL" id="JACIEH010000002">
    <property type="protein sequence ID" value="MBB4098684.1"/>
    <property type="molecule type" value="Genomic_DNA"/>
</dbReference>
<dbReference type="GO" id="GO:0046872">
    <property type="term" value="F:metal ion binding"/>
    <property type="evidence" value="ECO:0007669"/>
    <property type="project" value="UniProtKB-KW"/>
</dbReference>
<dbReference type="GO" id="GO:0005737">
    <property type="term" value="C:cytoplasm"/>
    <property type="evidence" value="ECO:0007669"/>
    <property type="project" value="TreeGrafter"/>
</dbReference>
<dbReference type="Proteomes" id="UP000557392">
    <property type="component" value="Unassembled WGS sequence"/>
</dbReference>
<feature type="domain" description="TauD/TfdA-like" evidence="7">
    <location>
        <begin position="22"/>
        <end position="283"/>
    </location>
</feature>
<sequence>MTASPRNAYLNTPDPEIPLDVVPVGGRIGAEVRGIRLSADLPPETLTAVRAALVRHKVLFFREQHHLDDAGQEAFGQAFGTPFEHPTVPSRGNFLFELDSHHGARANHWHTDITFVPAYPFASILRGVTIPPAGGDTVWANTVAAYQDLPEPLRELADGLRAIHTNAYDYAAERPDATEEQRKRFAAVFARVVYETEHPVVRVHPESGERTLLLGGFVKQFAGLPAQDSKALYDRLQSYVTRLENSVRWRWSEGDVAIWDNRATQHYAIDDYGDQHRVVRRVTLAGDVPVGVDGQSSRAILPAPEALLEAAE</sequence>
<dbReference type="InterPro" id="IPR042098">
    <property type="entry name" value="TauD-like_sf"/>
</dbReference>
<dbReference type="InterPro" id="IPR051323">
    <property type="entry name" value="AtsK-like"/>
</dbReference>
<evidence type="ECO:0000259" key="7">
    <source>
        <dbReference type="Pfam" id="PF02668"/>
    </source>
</evidence>
<evidence type="ECO:0000313" key="8">
    <source>
        <dbReference type="EMBL" id="MBB4098684.1"/>
    </source>
</evidence>
<keyword evidence="5 8" id="KW-0560">Oxidoreductase</keyword>